<dbReference type="EMBL" id="BGPR01000158">
    <property type="protein sequence ID" value="GBM00569.1"/>
    <property type="molecule type" value="Genomic_DNA"/>
</dbReference>
<reference evidence="1 2" key="1">
    <citation type="journal article" date="2019" name="Sci. Rep.">
        <title>Orb-weaving spider Araneus ventricosus genome elucidates the spidroin gene catalogue.</title>
        <authorList>
            <person name="Kono N."/>
            <person name="Nakamura H."/>
            <person name="Ohtoshi R."/>
            <person name="Moran D.A.P."/>
            <person name="Shinohara A."/>
            <person name="Yoshida Y."/>
            <person name="Fujiwara M."/>
            <person name="Mori M."/>
            <person name="Tomita M."/>
            <person name="Arakawa K."/>
        </authorList>
    </citation>
    <scope>NUCLEOTIDE SEQUENCE [LARGE SCALE GENOMIC DNA]</scope>
</reference>
<evidence type="ECO:0000313" key="2">
    <source>
        <dbReference type="Proteomes" id="UP000499080"/>
    </source>
</evidence>
<keyword evidence="2" id="KW-1185">Reference proteome</keyword>
<name>A0A4Y2C8A1_ARAVE</name>
<sequence>MECAISTNSKSHGYQSAFSLDSCHGSKNLFDTFSGNYLLLILNRCSPLPPSLFNVVDALTVECEFVVNSGQIFEEGYNIVHKETRDSTQDSHLRSADRKDFLRFSYLQHCYIYSRPLGFILFLIANEYVNDLTFLVERP</sequence>
<comment type="caution">
    <text evidence="1">The sequence shown here is derived from an EMBL/GenBank/DDBJ whole genome shotgun (WGS) entry which is preliminary data.</text>
</comment>
<gene>
    <name evidence="1" type="ORF">AVEN_77375_1</name>
</gene>
<proteinExistence type="predicted"/>
<protein>
    <submittedName>
        <fullName evidence="1">Uncharacterized protein</fullName>
    </submittedName>
</protein>
<evidence type="ECO:0000313" key="1">
    <source>
        <dbReference type="EMBL" id="GBM00569.1"/>
    </source>
</evidence>
<organism evidence="1 2">
    <name type="scientific">Araneus ventricosus</name>
    <name type="common">Orbweaver spider</name>
    <name type="synonym">Epeira ventricosa</name>
    <dbReference type="NCBI Taxonomy" id="182803"/>
    <lineage>
        <taxon>Eukaryota</taxon>
        <taxon>Metazoa</taxon>
        <taxon>Ecdysozoa</taxon>
        <taxon>Arthropoda</taxon>
        <taxon>Chelicerata</taxon>
        <taxon>Arachnida</taxon>
        <taxon>Araneae</taxon>
        <taxon>Araneomorphae</taxon>
        <taxon>Entelegynae</taxon>
        <taxon>Araneoidea</taxon>
        <taxon>Araneidae</taxon>
        <taxon>Araneus</taxon>
    </lineage>
</organism>
<dbReference type="Proteomes" id="UP000499080">
    <property type="component" value="Unassembled WGS sequence"/>
</dbReference>
<accession>A0A4Y2C8A1</accession>
<dbReference type="AlphaFoldDB" id="A0A4Y2C8A1"/>